<reference evidence="1" key="1">
    <citation type="journal article" date="2020" name="Nature">
        <title>Giant virus diversity and host interactions through global metagenomics.</title>
        <authorList>
            <person name="Schulz F."/>
            <person name="Roux S."/>
            <person name="Paez-Espino D."/>
            <person name="Jungbluth S."/>
            <person name="Walsh D.A."/>
            <person name="Denef V.J."/>
            <person name="McMahon K.D."/>
            <person name="Konstantinidis K.T."/>
            <person name="Eloe-Fadrosh E.A."/>
            <person name="Kyrpides N.C."/>
            <person name="Woyke T."/>
        </authorList>
    </citation>
    <scope>NUCLEOTIDE SEQUENCE</scope>
    <source>
        <strain evidence="1">GVMAG-M-3300024302-11</strain>
    </source>
</reference>
<dbReference type="AlphaFoldDB" id="A0A6C0ITW9"/>
<accession>A0A6C0ITW9</accession>
<proteinExistence type="predicted"/>
<protein>
    <submittedName>
        <fullName evidence="1">Uncharacterized protein</fullName>
    </submittedName>
</protein>
<dbReference type="EMBL" id="MN740264">
    <property type="protein sequence ID" value="QHT96701.1"/>
    <property type="molecule type" value="Genomic_DNA"/>
</dbReference>
<organism evidence="1">
    <name type="scientific">viral metagenome</name>
    <dbReference type="NCBI Taxonomy" id="1070528"/>
    <lineage>
        <taxon>unclassified sequences</taxon>
        <taxon>metagenomes</taxon>
        <taxon>organismal metagenomes</taxon>
    </lineage>
</organism>
<sequence length="192" mass="22672">MSNNNFKFVYDTDEKNTKKNKEKLSSSKKIKFFDSNKRDQETLNHVKCTNSNNRVDDESFLLLPRMNSKHKTKVELKDKMHPTDYDIELKSNNIQKTTQSTTYYGDHYGPGKGFGNIDKINDIRNGNFTRLENEDFFKDRESSINDRRHILFKDYQNPQNIILPFPRGGEITRKSFNSGKDESKIEDFTFKY</sequence>
<name>A0A6C0ITW9_9ZZZZ</name>
<evidence type="ECO:0000313" key="1">
    <source>
        <dbReference type="EMBL" id="QHT96701.1"/>
    </source>
</evidence>